<comment type="caution">
    <text evidence="3">The sequence shown here is derived from an EMBL/GenBank/DDBJ whole genome shotgun (WGS) entry which is preliminary data.</text>
</comment>
<dbReference type="Proteomes" id="UP000253426">
    <property type="component" value="Unassembled WGS sequence"/>
</dbReference>
<dbReference type="EMBL" id="QNRR01000001">
    <property type="protein sequence ID" value="RBP48119.1"/>
    <property type="molecule type" value="Genomic_DNA"/>
</dbReference>
<accession>A0A366HWP9</accession>
<dbReference type="SUPFAM" id="SSF53756">
    <property type="entry name" value="UDP-Glycosyltransferase/glycogen phosphorylase"/>
    <property type="match status" value="1"/>
</dbReference>
<evidence type="ECO:0000256" key="2">
    <source>
        <dbReference type="ARBA" id="ARBA00022679"/>
    </source>
</evidence>
<dbReference type="AlphaFoldDB" id="A0A366HWP9"/>
<organism evidence="3 4">
    <name type="scientific">Roseimicrobium gellanilyticum</name>
    <dbReference type="NCBI Taxonomy" id="748857"/>
    <lineage>
        <taxon>Bacteria</taxon>
        <taxon>Pseudomonadati</taxon>
        <taxon>Verrucomicrobiota</taxon>
        <taxon>Verrucomicrobiia</taxon>
        <taxon>Verrucomicrobiales</taxon>
        <taxon>Verrucomicrobiaceae</taxon>
        <taxon>Roseimicrobium</taxon>
    </lineage>
</organism>
<gene>
    <name evidence="3" type="ORF">DES53_101919</name>
</gene>
<protein>
    <submittedName>
        <fullName evidence="3">Glycosyl transferase family 9 (Putative heptosyltransferase)</fullName>
    </submittedName>
</protein>
<dbReference type="GO" id="GO:0008713">
    <property type="term" value="F:ADP-heptose-lipopolysaccharide heptosyltransferase activity"/>
    <property type="evidence" value="ECO:0007669"/>
    <property type="project" value="TreeGrafter"/>
</dbReference>
<sequence length="299" mass="33362">MTLLSKFRALARRRRTELSWALRLKMPPWRRRSLDVWSVAGGLGDELMALSVVQAASQKAPSCKLTFHARHMSLMPASTDGLLIVPYQQETIPAGSIGLMYLQRHRLAIVEQMALQMGLRLSEHTTSLPRRPPEELPSSFPKDAPAVVMQTVASAWTPNKQWPKEYWQQMIELLAPDIAVLEVGTESVFDQPPAHPRFRSLVGRTTMPQFAACIQEAAVFVGPPSGGMHVAHAYQVPSVVVIGGYEGTYPYPLARQFYSPVPCAPCWLRTDCPYDKKCLRQITPAMVRDAIKKTLDAIS</sequence>
<dbReference type="Pfam" id="PF01075">
    <property type="entry name" value="Glyco_transf_9"/>
    <property type="match status" value="1"/>
</dbReference>
<reference evidence="3 4" key="1">
    <citation type="submission" date="2018-06" db="EMBL/GenBank/DDBJ databases">
        <title>Genomic Encyclopedia of Type Strains, Phase IV (KMG-IV): sequencing the most valuable type-strain genomes for metagenomic binning, comparative biology and taxonomic classification.</title>
        <authorList>
            <person name="Goeker M."/>
        </authorList>
    </citation>
    <scope>NUCLEOTIDE SEQUENCE [LARGE SCALE GENOMIC DNA]</scope>
    <source>
        <strain evidence="3 4">DSM 25532</strain>
    </source>
</reference>
<dbReference type="InterPro" id="IPR002201">
    <property type="entry name" value="Glyco_trans_9"/>
</dbReference>
<dbReference type="GO" id="GO:0009244">
    <property type="term" value="P:lipopolysaccharide core region biosynthetic process"/>
    <property type="evidence" value="ECO:0007669"/>
    <property type="project" value="TreeGrafter"/>
</dbReference>
<proteinExistence type="predicted"/>
<keyword evidence="1" id="KW-0328">Glycosyltransferase</keyword>
<evidence type="ECO:0000313" key="3">
    <source>
        <dbReference type="EMBL" id="RBP48119.1"/>
    </source>
</evidence>
<dbReference type="InterPro" id="IPR051199">
    <property type="entry name" value="LPS_LOS_Heptosyltrfase"/>
</dbReference>
<evidence type="ECO:0000256" key="1">
    <source>
        <dbReference type="ARBA" id="ARBA00022676"/>
    </source>
</evidence>
<keyword evidence="2 3" id="KW-0808">Transferase</keyword>
<name>A0A366HWP9_9BACT</name>
<dbReference type="PANTHER" id="PTHR30160">
    <property type="entry name" value="TETRAACYLDISACCHARIDE 4'-KINASE-RELATED"/>
    <property type="match status" value="1"/>
</dbReference>
<dbReference type="GO" id="GO:0005829">
    <property type="term" value="C:cytosol"/>
    <property type="evidence" value="ECO:0007669"/>
    <property type="project" value="TreeGrafter"/>
</dbReference>
<dbReference type="Gene3D" id="3.40.50.2000">
    <property type="entry name" value="Glycogen Phosphorylase B"/>
    <property type="match status" value="1"/>
</dbReference>
<dbReference type="PANTHER" id="PTHR30160:SF1">
    <property type="entry name" value="LIPOPOLYSACCHARIDE 1,2-N-ACETYLGLUCOSAMINETRANSFERASE-RELATED"/>
    <property type="match status" value="1"/>
</dbReference>
<keyword evidence="4" id="KW-1185">Reference proteome</keyword>
<evidence type="ECO:0000313" key="4">
    <source>
        <dbReference type="Proteomes" id="UP000253426"/>
    </source>
</evidence>
<dbReference type="CDD" id="cd03789">
    <property type="entry name" value="GT9_LPS_heptosyltransferase"/>
    <property type="match status" value="1"/>
</dbReference>